<dbReference type="AlphaFoldDB" id="R7RS86"/>
<dbReference type="UniPathway" id="UPA00056">
    <property type="reaction ID" value="UER00093"/>
</dbReference>
<dbReference type="GO" id="GO:0050518">
    <property type="term" value="F:2-C-methyl-D-erythritol 4-phosphate cytidylyltransferase activity"/>
    <property type="evidence" value="ECO:0007669"/>
    <property type="project" value="UniProtKB-UniRule"/>
</dbReference>
<sequence length="224" mass="25256">MVTALIVAAGKGKRMGLGYNKQYLLLDGKEVIARTLDVFDGLDFIDNIVVVVAEDEVDYFKKNIIEKYGYKKVTKIVKGGSERQDSVYNGLVNCCNSDIVLIHDGARPFVKREHILKSIEMAKKYGASAVAVKVKDTVKYVQGEFFEKTLDRNFIYLIQTPQTFKYELIIKAHEFAKENGVIATDDTSLLECLGYKVRVVEGSYDNIKITTPEDIQLAQLILKK</sequence>
<dbReference type="RefSeq" id="WP_018663775.1">
    <property type="nucleotide sequence ID" value="NZ_HF952018.1"/>
</dbReference>
<keyword evidence="4 7" id="KW-0808">Transferase</keyword>
<evidence type="ECO:0000313" key="8">
    <source>
        <dbReference type="EMBL" id="CDF58924.1"/>
    </source>
</evidence>
<feature type="site" description="Transition state stabilizer" evidence="7">
    <location>
        <position position="21"/>
    </location>
</feature>
<feature type="site" description="Transition state stabilizer" evidence="7">
    <location>
        <position position="14"/>
    </location>
</feature>
<protein>
    <recommendedName>
        <fullName evidence="7">2-C-methyl-D-erythritol 4-phosphate cytidylyltransferase</fullName>
        <ecNumber evidence="7">2.7.7.60</ecNumber>
    </recommendedName>
    <alternativeName>
        <fullName evidence="7">4-diphosphocytidyl-2C-methyl-D-erythritol synthase</fullName>
    </alternativeName>
    <alternativeName>
        <fullName evidence="7">MEP cytidylyltransferase</fullName>
        <shortName evidence="7">MCT</shortName>
    </alternativeName>
</protein>
<dbReference type="OrthoDB" id="9806837at2"/>
<reference evidence="8" key="1">
    <citation type="submission" date="2013-03" db="EMBL/GenBank/DDBJ databases">
        <title>Draft genome sequence of the hydrogen-ethanol-producing anaerobic alkalithermophilic Caloramator celere.</title>
        <authorList>
            <person name="Ciranna A."/>
            <person name="Larjo A."/>
            <person name="Kivisto A."/>
            <person name="Santala V."/>
            <person name="Roos C."/>
            <person name="Karp M."/>
        </authorList>
    </citation>
    <scope>NUCLEOTIDE SEQUENCE [LARGE SCALE GENOMIC DNA]</scope>
    <source>
        <strain evidence="8">DSM 8682</strain>
    </source>
</reference>
<evidence type="ECO:0000256" key="5">
    <source>
        <dbReference type="ARBA" id="ARBA00022695"/>
    </source>
</evidence>
<dbReference type="EMBL" id="CAVN010000102">
    <property type="protein sequence ID" value="CDF58924.1"/>
    <property type="molecule type" value="Genomic_DNA"/>
</dbReference>
<comment type="pathway">
    <text evidence="2 7">Isoprenoid biosynthesis; isopentenyl diphosphate biosynthesis via DXP pathway; isopentenyl diphosphate from 1-deoxy-D-xylulose 5-phosphate: step 2/6.</text>
</comment>
<accession>R7RS86</accession>
<keyword evidence="6 7" id="KW-0414">Isoprene biosynthesis</keyword>
<evidence type="ECO:0000256" key="2">
    <source>
        <dbReference type="ARBA" id="ARBA00004787"/>
    </source>
</evidence>
<dbReference type="InterPro" id="IPR001228">
    <property type="entry name" value="IspD"/>
</dbReference>
<dbReference type="HOGENOM" id="CLU_061281_2_2_9"/>
<dbReference type="CDD" id="cd02516">
    <property type="entry name" value="CDP-ME_synthetase"/>
    <property type="match status" value="1"/>
</dbReference>
<comment type="catalytic activity">
    <reaction evidence="1 7">
        <text>2-C-methyl-D-erythritol 4-phosphate + CTP + H(+) = 4-CDP-2-C-methyl-D-erythritol + diphosphate</text>
        <dbReference type="Rhea" id="RHEA:13429"/>
        <dbReference type="ChEBI" id="CHEBI:15378"/>
        <dbReference type="ChEBI" id="CHEBI:33019"/>
        <dbReference type="ChEBI" id="CHEBI:37563"/>
        <dbReference type="ChEBI" id="CHEBI:57823"/>
        <dbReference type="ChEBI" id="CHEBI:58262"/>
        <dbReference type="EC" id="2.7.7.60"/>
    </reaction>
</comment>
<dbReference type="PANTHER" id="PTHR32125">
    <property type="entry name" value="2-C-METHYL-D-ERYTHRITOL 4-PHOSPHATE CYTIDYLYLTRANSFERASE, CHLOROPLASTIC"/>
    <property type="match status" value="1"/>
</dbReference>
<comment type="similarity">
    <text evidence="3 7">Belongs to the IspD/TarI cytidylyltransferase family. IspD subfamily.</text>
</comment>
<dbReference type="PROSITE" id="PS01295">
    <property type="entry name" value="ISPD"/>
    <property type="match status" value="1"/>
</dbReference>
<keyword evidence="9" id="KW-1185">Reference proteome</keyword>
<evidence type="ECO:0000256" key="6">
    <source>
        <dbReference type="ARBA" id="ARBA00023229"/>
    </source>
</evidence>
<dbReference type="Proteomes" id="UP000014923">
    <property type="component" value="Unassembled WGS sequence"/>
</dbReference>
<keyword evidence="5 7" id="KW-0548">Nucleotidyltransferase</keyword>
<proteinExistence type="inferred from homology"/>
<comment type="caution">
    <text evidence="8">The sequence shown here is derived from an EMBL/GenBank/DDBJ whole genome shotgun (WGS) entry which is preliminary data.</text>
</comment>
<name>R7RS86_9CLOT</name>
<comment type="function">
    <text evidence="7">Catalyzes the formation of 4-diphosphocytidyl-2-C-methyl-D-erythritol from CTP and 2-C-methyl-D-erythritol 4-phosphate (MEP).</text>
</comment>
<dbReference type="InterPro" id="IPR050088">
    <property type="entry name" value="IspD/TarI_cytidylyltransf_bact"/>
</dbReference>
<gene>
    <name evidence="7" type="primary">ispD</name>
    <name evidence="8" type="ORF">TCEL_01143</name>
</gene>
<evidence type="ECO:0000256" key="1">
    <source>
        <dbReference type="ARBA" id="ARBA00001282"/>
    </source>
</evidence>
<feature type="site" description="Positions MEP for the nucleophilic attack" evidence="7">
    <location>
        <position position="208"/>
    </location>
</feature>
<evidence type="ECO:0000313" key="9">
    <source>
        <dbReference type="Proteomes" id="UP000014923"/>
    </source>
</evidence>
<evidence type="ECO:0000256" key="7">
    <source>
        <dbReference type="HAMAP-Rule" id="MF_00108"/>
    </source>
</evidence>
<dbReference type="EC" id="2.7.7.60" evidence="7"/>
<dbReference type="InterPro" id="IPR034683">
    <property type="entry name" value="IspD/TarI"/>
</dbReference>
<dbReference type="SUPFAM" id="SSF53448">
    <property type="entry name" value="Nucleotide-diphospho-sugar transferases"/>
    <property type="match status" value="1"/>
</dbReference>
<dbReference type="FunFam" id="3.90.550.10:FF:000003">
    <property type="entry name" value="2-C-methyl-D-erythritol 4-phosphate cytidylyltransferase"/>
    <property type="match status" value="1"/>
</dbReference>
<dbReference type="Gene3D" id="3.90.550.10">
    <property type="entry name" value="Spore Coat Polysaccharide Biosynthesis Protein SpsA, Chain A"/>
    <property type="match status" value="1"/>
</dbReference>
<dbReference type="HAMAP" id="MF_00108">
    <property type="entry name" value="IspD"/>
    <property type="match status" value="1"/>
</dbReference>
<dbReference type="NCBIfam" id="TIGR00453">
    <property type="entry name" value="ispD"/>
    <property type="match status" value="1"/>
</dbReference>
<evidence type="ECO:0000256" key="4">
    <source>
        <dbReference type="ARBA" id="ARBA00022679"/>
    </source>
</evidence>
<dbReference type="eggNOG" id="COG1211">
    <property type="taxonomic scope" value="Bacteria"/>
</dbReference>
<dbReference type="Pfam" id="PF01128">
    <property type="entry name" value="IspD"/>
    <property type="match status" value="1"/>
</dbReference>
<dbReference type="InterPro" id="IPR018294">
    <property type="entry name" value="ISPD_synthase_CS"/>
</dbReference>
<organism evidence="8 9">
    <name type="scientific">Thermobrachium celere DSM 8682</name>
    <dbReference type="NCBI Taxonomy" id="941824"/>
    <lineage>
        <taxon>Bacteria</taxon>
        <taxon>Bacillati</taxon>
        <taxon>Bacillota</taxon>
        <taxon>Clostridia</taxon>
        <taxon>Eubacteriales</taxon>
        <taxon>Clostridiaceae</taxon>
        <taxon>Thermobrachium</taxon>
    </lineage>
</organism>
<dbReference type="PANTHER" id="PTHR32125:SF4">
    <property type="entry name" value="2-C-METHYL-D-ERYTHRITOL 4-PHOSPHATE CYTIDYLYLTRANSFERASE, CHLOROPLASTIC"/>
    <property type="match status" value="1"/>
</dbReference>
<feature type="site" description="Positions MEP for the nucleophilic attack" evidence="7">
    <location>
        <position position="152"/>
    </location>
</feature>
<evidence type="ECO:0000256" key="3">
    <source>
        <dbReference type="ARBA" id="ARBA00009789"/>
    </source>
</evidence>
<dbReference type="InterPro" id="IPR029044">
    <property type="entry name" value="Nucleotide-diphossugar_trans"/>
</dbReference>
<dbReference type="GO" id="GO:0019288">
    <property type="term" value="P:isopentenyl diphosphate biosynthetic process, methylerythritol 4-phosphate pathway"/>
    <property type="evidence" value="ECO:0007669"/>
    <property type="project" value="UniProtKB-UniRule"/>
</dbReference>